<dbReference type="SUPFAM" id="SSF52540">
    <property type="entry name" value="P-loop containing nucleoside triphosphate hydrolases"/>
    <property type="match status" value="1"/>
</dbReference>
<organism evidence="1">
    <name type="scientific">uncultured archaeal virus</name>
    <dbReference type="NCBI Taxonomy" id="1960247"/>
    <lineage>
        <taxon>Viruses</taxon>
        <taxon>environmental samples</taxon>
    </lineage>
</organism>
<reference evidence="1" key="1">
    <citation type="journal article" date="2017" name="MBio">
        <title>Viruses in the Oceanic Basement.</title>
        <authorList>
            <person name="Nigro O.D."/>
            <person name="Jungbluth S.P."/>
            <person name="Steward G.F."/>
            <person name="Rappe M.S."/>
        </authorList>
    </citation>
    <scope>NUCLEOTIDE SEQUENCE</scope>
    <source>
        <strain evidence="1">JdFR1000234</strain>
    </source>
</reference>
<gene>
    <name evidence="1" type="ORF">JDFR1000234_01</name>
</gene>
<dbReference type="Gene3D" id="3.40.50.300">
    <property type="entry name" value="P-loop containing nucleotide triphosphate hydrolases"/>
    <property type="match status" value="1"/>
</dbReference>
<protein>
    <submittedName>
        <fullName evidence="1">RecA-like ATPase-domain-containing protein</fullName>
    </submittedName>
</protein>
<dbReference type="InterPro" id="IPR027417">
    <property type="entry name" value="P-loop_NTPase"/>
</dbReference>
<accession>A0A1S5Y2Y8</accession>
<evidence type="ECO:0000313" key="1">
    <source>
        <dbReference type="EMBL" id="AQQ75476.1"/>
    </source>
</evidence>
<proteinExistence type="predicted"/>
<dbReference type="Pfam" id="PF13481">
    <property type="entry name" value="AAA_25"/>
    <property type="match status" value="1"/>
</dbReference>
<sequence length="305" mass="34625">MYSLEDILSGKVIKKYSSSVIGLEKLIEDQLYTSDGIVAVFSQPEVGKTLFCLQESAFFVSKGLNVLFIGTEGNEISMIAKWFPKFRNRFGAPKGIFLLERRKTLEDLFEFFGFKVFLAYKGKIQKKKSGKEEATGKTEFRVIEKLQSKLEEVVKEKKINLIIVDSLTAPIKSKFYGSQQDNPAKAGALALLLTELLQIQEKYGCAIIVTAHESYNPANPYDTQSRAAGGINFYHFCKRIFYVDRRTARAEKNYRRIWVVRCEDIVPASRATAIKIDDLGIHSLSTEQAKKRFTQDELSKVEKVV</sequence>
<name>A0A1S5Y2Y8_9VIRU</name>
<dbReference type="EMBL" id="KY229235">
    <property type="protein sequence ID" value="AQQ75476.1"/>
    <property type="molecule type" value="Genomic_DNA"/>
</dbReference>